<gene>
    <name evidence="2" type="ORF">AMSG_02162</name>
</gene>
<dbReference type="Proteomes" id="UP000054408">
    <property type="component" value="Unassembled WGS sequence"/>
</dbReference>
<evidence type="ECO:0000313" key="2">
    <source>
        <dbReference type="EMBL" id="KNC56146.1"/>
    </source>
</evidence>
<name>A0A0L0DVP3_THETB</name>
<accession>A0A0L0DVP3</accession>
<evidence type="ECO:0000313" key="3">
    <source>
        <dbReference type="Proteomes" id="UP000054408"/>
    </source>
</evidence>
<keyword evidence="3" id="KW-1185">Reference proteome</keyword>
<organism evidence="2 3">
    <name type="scientific">Thecamonas trahens ATCC 50062</name>
    <dbReference type="NCBI Taxonomy" id="461836"/>
    <lineage>
        <taxon>Eukaryota</taxon>
        <taxon>Apusozoa</taxon>
        <taxon>Apusomonadida</taxon>
        <taxon>Apusomonadidae</taxon>
        <taxon>Thecamonas</taxon>
    </lineage>
</organism>
<dbReference type="RefSeq" id="XP_013761183.1">
    <property type="nucleotide sequence ID" value="XM_013905729.1"/>
</dbReference>
<sequence length="159" mass="17606">MAITLSVLETEIENRIQTGNLYSLAECKGILASLLKQIAEEAQRDFRQLLLLDERQPKLQPGEEPISTMASSSAAALASIFDIQTAMEYTGADARQRLHALKSDVHLSILKIIHIAQEQAKERLKLIHRMIGSIPPSDASPDAGNRSARRSKSNKQVMF</sequence>
<dbReference type="EMBL" id="GL349440">
    <property type="protein sequence ID" value="KNC56146.1"/>
    <property type="molecule type" value="Genomic_DNA"/>
</dbReference>
<feature type="region of interest" description="Disordered" evidence="1">
    <location>
        <begin position="135"/>
        <end position="159"/>
    </location>
</feature>
<protein>
    <submittedName>
        <fullName evidence="2">Uncharacterized protein</fullName>
    </submittedName>
</protein>
<dbReference type="AlphaFoldDB" id="A0A0L0DVP3"/>
<reference evidence="2 3" key="1">
    <citation type="submission" date="2010-05" db="EMBL/GenBank/DDBJ databases">
        <title>The Genome Sequence of Thecamonas trahens ATCC 50062.</title>
        <authorList>
            <consortium name="The Broad Institute Genome Sequencing Platform"/>
            <person name="Russ C."/>
            <person name="Cuomo C."/>
            <person name="Shea T."/>
            <person name="Young S.K."/>
            <person name="Zeng Q."/>
            <person name="Koehrsen M."/>
            <person name="Haas B."/>
            <person name="Borodovsky M."/>
            <person name="Guigo R."/>
            <person name="Alvarado L."/>
            <person name="Berlin A."/>
            <person name="Bochicchio J."/>
            <person name="Borenstein D."/>
            <person name="Chapman S."/>
            <person name="Chen Z."/>
            <person name="Freedman E."/>
            <person name="Gellesch M."/>
            <person name="Goldberg J."/>
            <person name="Griggs A."/>
            <person name="Gujja S."/>
            <person name="Heilman E."/>
            <person name="Heiman D."/>
            <person name="Hepburn T."/>
            <person name="Howarth C."/>
            <person name="Jen D."/>
            <person name="Larson L."/>
            <person name="Mehta T."/>
            <person name="Park D."/>
            <person name="Pearson M."/>
            <person name="Roberts A."/>
            <person name="Saif S."/>
            <person name="Shenoy N."/>
            <person name="Sisk P."/>
            <person name="Stolte C."/>
            <person name="Sykes S."/>
            <person name="Thomson T."/>
            <person name="Walk T."/>
            <person name="White J."/>
            <person name="Yandava C."/>
            <person name="Burger G."/>
            <person name="Gray M.W."/>
            <person name="Holland P.W.H."/>
            <person name="King N."/>
            <person name="Lang F.B.F."/>
            <person name="Roger A.J."/>
            <person name="Ruiz-Trillo I."/>
            <person name="Lander E."/>
            <person name="Nusbaum C."/>
        </authorList>
    </citation>
    <scope>NUCLEOTIDE SEQUENCE [LARGE SCALE GENOMIC DNA]</scope>
    <source>
        <strain evidence="2 3">ATCC 50062</strain>
    </source>
</reference>
<evidence type="ECO:0000256" key="1">
    <source>
        <dbReference type="SAM" id="MobiDB-lite"/>
    </source>
</evidence>
<dbReference type="GeneID" id="25561862"/>
<proteinExistence type="predicted"/>